<name>A0A177AQ42_9BILA</name>
<evidence type="ECO:0000313" key="1">
    <source>
        <dbReference type="EMBL" id="OAF63920.1"/>
    </source>
</evidence>
<dbReference type="AlphaFoldDB" id="A0A177AQ42"/>
<protein>
    <recommendedName>
        <fullName evidence="3">OB domain-containing protein</fullName>
    </recommendedName>
</protein>
<reference evidence="1 2" key="1">
    <citation type="submission" date="2016-04" db="EMBL/GenBank/DDBJ databases">
        <title>The genome of Intoshia linei affirms orthonectids as highly simplified spiralians.</title>
        <authorList>
            <person name="Mikhailov K.V."/>
            <person name="Slusarev G.S."/>
            <person name="Nikitin M.A."/>
            <person name="Logacheva M.D."/>
            <person name="Penin A."/>
            <person name="Aleoshin V."/>
            <person name="Panchin Y.V."/>
        </authorList>
    </citation>
    <scope>NUCLEOTIDE SEQUENCE [LARGE SCALE GENOMIC DNA]</scope>
    <source>
        <strain evidence="1">Intl2013</strain>
        <tissue evidence="1">Whole animal</tissue>
    </source>
</reference>
<evidence type="ECO:0008006" key="3">
    <source>
        <dbReference type="Google" id="ProtNLM"/>
    </source>
</evidence>
<organism evidence="1 2">
    <name type="scientific">Intoshia linei</name>
    <dbReference type="NCBI Taxonomy" id="1819745"/>
    <lineage>
        <taxon>Eukaryota</taxon>
        <taxon>Metazoa</taxon>
        <taxon>Spiralia</taxon>
        <taxon>Lophotrochozoa</taxon>
        <taxon>Mesozoa</taxon>
        <taxon>Orthonectida</taxon>
        <taxon>Rhopaluridae</taxon>
        <taxon>Intoshia</taxon>
    </lineage>
</organism>
<sequence length="69" mass="8121">MFLFVRNNISKLTNPIRRLNNSKLIGKQYISFSGWVKKIRKHGKLTFVELESNSSFGKNLIFKDNNRFS</sequence>
<keyword evidence="2" id="KW-1185">Reference proteome</keyword>
<proteinExistence type="predicted"/>
<dbReference type="Gene3D" id="2.40.50.140">
    <property type="entry name" value="Nucleic acid-binding proteins"/>
    <property type="match status" value="1"/>
</dbReference>
<gene>
    <name evidence="1" type="ORF">A3Q56_08386</name>
</gene>
<dbReference type="Proteomes" id="UP000078046">
    <property type="component" value="Unassembled WGS sequence"/>
</dbReference>
<comment type="caution">
    <text evidence="1">The sequence shown here is derived from an EMBL/GenBank/DDBJ whole genome shotgun (WGS) entry which is preliminary data.</text>
</comment>
<dbReference type="EMBL" id="LWCA01002362">
    <property type="protein sequence ID" value="OAF63920.1"/>
    <property type="molecule type" value="Genomic_DNA"/>
</dbReference>
<evidence type="ECO:0000313" key="2">
    <source>
        <dbReference type="Proteomes" id="UP000078046"/>
    </source>
</evidence>
<dbReference type="InterPro" id="IPR012340">
    <property type="entry name" value="NA-bd_OB-fold"/>
</dbReference>
<accession>A0A177AQ42</accession>
<dbReference type="SUPFAM" id="SSF50249">
    <property type="entry name" value="Nucleic acid-binding proteins"/>
    <property type="match status" value="1"/>
</dbReference>